<feature type="region of interest" description="Disordered" evidence="1">
    <location>
        <begin position="253"/>
        <end position="276"/>
    </location>
</feature>
<dbReference type="CDD" id="cd06259">
    <property type="entry name" value="YdcF-like"/>
    <property type="match status" value="1"/>
</dbReference>
<keyword evidence="2" id="KW-0472">Membrane</keyword>
<dbReference type="GO" id="GO:0005886">
    <property type="term" value="C:plasma membrane"/>
    <property type="evidence" value="ECO:0007669"/>
    <property type="project" value="TreeGrafter"/>
</dbReference>
<dbReference type="PANTHER" id="PTHR30336">
    <property type="entry name" value="INNER MEMBRANE PROTEIN, PROBABLE PERMEASE"/>
    <property type="match status" value="1"/>
</dbReference>
<reference evidence="4" key="2">
    <citation type="submission" date="2023-01" db="EMBL/GenBank/DDBJ databases">
        <title>Draft genome sequence of Paraferrimonas sedimenticola strain NBRC 101628.</title>
        <authorList>
            <person name="Sun Q."/>
            <person name="Mori K."/>
        </authorList>
    </citation>
    <scope>NUCLEOTIDE SEQUENCE</scope>
    <source>
        <strain evidence="4">NBRC 101628</strain>
    </source>
</reference>
<reference evidence="4" key="1">
    <citation type="journal article" date="2014" name="Int. J. Syst. Evol. Microbiol.">
        <title>Complete genome sequence of Corynebacterium casei LMG S-19264T (=DSM 44701T), isolated from a smear-ripened cheese.</title>
        <authorList>
            <consortium name="US DOE Joint Genome Institute (JGI-PGF)"/>
            <person name="Walter F."/>
            <person name="Albersmeier A."/>
            <person name="Kalinowski J."/>
            <person name="Ruckert C."/>
        </authorList>
    </citation>
    <scope>NUCLEOTIDE SEQUENCE</scope>
    <source>
        <strain evidence="4">NBRC 101628</strain>
    </source>
</reference>
<dbReference type="GO" id="GO:0000270">
    <property type="term" value="P:peptidoglycan metabolic process"/>
    <property type="evidence" value="ECO:0007669"/>
    <property type="project" value="TreeGrafter"/>
</dbReference>
<dbReference type="PANTHER" id="PTHR30336:SF4">
    <property type="entry name" value="ENVELOPE BIOGENESIS FACTOR ELYC"/>
    <property type="match status" value="1"/>
</dbReference>
<evidence type="ECO:0000256" key="2">
    <source>
        <dbReference type="SAM" id="Phobius"/>
    </source>
</evidence>
<accession>A0AA37RWC3</accession>
<dbReference type="GO" id="GO:0043164">
    <property type="term" value="P:Gram-negative-bacterium-type cell wall biogenesis"/>
    <property type="evidence" value="ECO:0007669"/>
    <property type="project" value="TreeGrafter"/>
</dbReference>
<feature type="transmembrane region" description="Helical" evidence="2">
    <location>
        <begin position="12"/>
        <end position="33"/>
    </location>
</feature>
<proteinExistence type="predicted"/>
<dbReference type="EMBL" id="BSNC01000005">
    <property type="protein sequence ID" value="GLP96559.1"/>
    <property type="molecule type" value="Genomic_DNA"/>
</dbReference>
<evidence type="ECO:0000313" key="5">
    <source>
        <dbReference type="Proteomes" id="UP001161422"/>
    </source>
</evidence>
<dbReference type="InterPro" id="IPR003848">
    <property type="entry name" value="DUF218"/>
</dbReference>
<evidence type="ECO:0000313" key="4">
    <source>
        <dbReference type="EMBL" id="GLP96559.1"/>
    </source>
</evidence>
<evidence type="ECO:0000256" key="1">
    <source>
        <dbReference type="SAM" id="MobiDB-lite"/>
    </source>
</evidence>
<evidence type="ECO:0000259" key="3">
    <source>
        <dbReference type="Pfam" id="PF02698"/>
    </source>
</evidence>
<keyword evidence="5" id="KW-1185">Reference proteome</keyword>
<keyword evidence="2" id="KW-0812">Transmembrane</keyword>
<dbReference type="Proteomes" id="UP001161422">
    <property type="component" value="Unassembled WGS sequence"/>
</dbReference>
<protein>
    <recommendedName>
        <fullName evidence="3">DUF218 domain-containing protein</fullName>
    </recommendedName>
</protein>
<dbReference type="InterPro" id="IPR051599">
    <property type="entry name" value="Cell_Envelope_Assoc"/>
</dbReference>
<name>A0AA37RWC3_9GAMM</name>
<gene>
    <name evidence="4" type="ORF">GCM10007895_18650</name>
</gene>
<comment type="caution">
    <text evidence="4">The sequence shown here is derived from an EMBL/GenBank/DDBJ whole genome shotgun (WGS) entry which is preliminary data.</text>
</comment>
<feature type="domain" description="DUF218" evidence="3">
    <location>
        <begin position="83"/>
        <end position="240"/>
    </location>
</feature>
<keyword evidence="2" id="KW-1133">Transmembrane helix</keyword>
<sequence length="276" mass="30144">MDELMFVAKKVLSLAIMPIPLTVILVLLGLYFMGGRGDFGKAMVFFAVMVLAGLSQPDIARQLSTPLEEKYVINHQPIEDECVVMVLGSTHTDNQAATVQQQLSDTANARLLEGVRQYKMGENCQFVVSGYNGGYLLDPHAQVMGKAAVELGIPADNIVTLDEPKDTIEEAQALYSALGPSKIRLVTSATHMPRAVMIFEALGMEVEPAPADFRALDGMWWRPSADHLLTSQRAVTEYVGILWLRVRPNIEQPEGPTRVAEPLEQPEADIAVAQGG</sequence>
<dbReference type="AlphaFoldDB" id="A0AA37RWC3"/>
<organism evidence="4 5">
    <name type="scientific">Paraferrimonas sedimenticola</name>
    <dbReference type="NCBI Taxonomy" id="375674"/>
    <lineage>
        <taxon>Bacteria</taxon>
        <taxon>Pseudomonadati</taxon>
        <taxon>Pseudomonadota</taxon>
        <taxon>Gammaproteobacteria</taxon>
        <taxon>Alteromonadales</taxon>
        <taxon>Ferrimonadaceae</taxon>
        <taxon>Paraferrimonas</taxon>
    </lineage>
</organism>
<dbReference type="Pfam" id="PF02698">
    <property type="entry name" value="DUF218"/>
    <property type="match status" value="1"/>
</dbReference>
<dbReference type="RefSeq" id="WP_245837013.1">
    <property type="nucleotide sequence ID" value="NZ_BSNC01000005.1"/>
</dbReference>